<reference evidence="1" key="1">
    <citation type="submission" date="2021-02" db="EMBL/GenBank/DDBJ databases">
        <authorList>
            <person name="Nowell W R."/>
        </authorList>
    </citation>
    <scope>NUCLEOTIDE SEQUENCE</scope>
</reference>
<organism evidence="1 3">
    <name type="scientific">Adineta ricciae</name>
    <name type="common">Rotifer</name>
    <dbReference type="NCBI Taxonomy" id="249248"/>
    <lineage>
        <taxon>Eukaryota</taxon>
        <taxon>Metazoa</taxon>
        <taxon>Spiralia</taxon>
        <taxon>Gnathifera</taxon>
        <taxon>Rotifera</taxon>
        <taxon>Eurotatoria</taxon>
        <taxon>Bdelloidea</taxon>
        <taxon>Adinetida</taxon>
        <taxon>Adinetidae</taxon>
        <taxon>Adineta</taxon>
    </lineage>
</organism>
<proteinExistence type="predicted"/>
<dbReference type="EMBL" id="CAJNOR010002015">
    <property type="protein sequence ID" value="CAF1234850.1"/>
    <property type="molecule type" value="Genomic_DNA"/>
</dbReference>
<sequence length="326" mass="37968">MSALLVDEKYFPIVKQNIHQLTLQIRKDIAALLGFSSTKNSQTLCNMVELLLPETKTSTWFFWSRKLCDDAISEPILDKEVFDDLTAKHQDIRVKLDRTNTDALKVLVAMKVKTGYDLASLLERSYRDQLRILVNFLNMMDIGITVIMDSLDETEIFFDKQDINFSALQTFVNSSVNDEVLQMVLGNWGKGGNKFNKLSFHFFIPEIPRAPFKISWSRQDKIPVTKLEWDELKLINYADYVLDHLRKQAKHQCRPLPDICSLFGDEKLCSKYIRLLRHPRDLNIFFKKLIQRMNTVCTKRNPPFIATEDDLEAVRKIVETEVLKED</sequence>
<comment type="caution">
    <text evidence="1">The sequence shown here is derived from an EMBL/GenBank/DDBJ whole genome shotgun (WGS) entry which is preliminary data.</text>
</comment>
<dbReference type="OrthoDB" id="9980207at2759"/>
<evidence type="ECO:0000313" key="1">
    <source>
        <dbReference type="EMBL" id="CAF1234850.1"/>
    </source>
</evidence>
<accession>A0A814YYZ1</accession>
<gene>
    <name evidence="2" type="ORF">EDS130_LOCUS30062</name>
    <name evidence="1" type="ORF">XAT740_LOCUS25420</name>
</gene>
<dbReference type="Proteomes" id="UP000663852">
    <property type="component" value="Unassembled WGS sequence"/>
</dbReference>
<evidence type="ECO:0000313" key="2">
    <source>
        <dbReference type="EMBL" id="CAF1290589.1"/>
    </source>
</evidence>
<dbReference type="Proteomes" id="UP000663828">
    <property type="component" value="Unassembled WGS sequence"/>
</dbReference>
<keyword evidence="3" id="KW-1185">Reference proteome</keyword>
<dbReference type="EMBL" id="CAJNOJ010000208">
    <property type="protein sequence ID" value="CAF1290589.1"/>
    <property type="molecule type" value="Genomic_DNA"/>
</dbReference>
<dbReference type="AlphaFoldDB" id="A0A814YYZ1"/>
<name>A0A814YYZ1_ADIRI</name>
<protein>
    <submittedName>
        <fullName evidence="1">Uncharacterized protein</fullName>
    </submittedName>
</protein>
<evidence type="ECO:0000313" key="3">
    <source>
        <dbReference type="Proteomes" id="UP000663828"/>
    </source>
</evidence>